<comment type="cofactor">
    <cofactor evidence="2">
        <name>Mg(2+)</name>
        <dbReference type="ChEBI" id="CHEBI:18420"/>
    </cofactor>
</comment>
<evidence type="ECO:0000313" key="14">
    <source>
        <dbReference type="Proteomes" id="UP000191110"/>
    </source>
</evidence>
<name>A0A1T2LA04_9GAMM</name>
<dbReference type="UniPathway" id="UPA00142">
    <property type="reaction ID" value="UER00210"/>
</dbReference>
<dbReference type="Gene3D" id="3.30.1490.20">
    <property type="entry name" value="ATP-grasp fold, A domain"/>
    <property type="match status" value="1"/>
</dbReference>
<keyword evidence="4 11" id="KW-0317">Glutathione biosynthesis</keyword>
<evidence type="ECO:0000256" key="11">
    <source>
        <dbReference type="HAMAP-Rule" id="MF_00162"/>
    </source>
</evidence>
<dbReference type="PANTHER" id="PTHR21621:SF4">
    <property type="entry name" value="GLUTATHIONE SYNTHETASE"/>
    <property type="match status" value="1"/>
</dbReference>
<dbReference type="OrthoDB" id="9785415at2"/>
<comment type="caution">
    <text evidence="13">The sequence shown here is derived from an EMBL/GenBank/DDBJ whole genome shotgun (WGS) entry which is preliminary data.</text>
</comment>
<dbReference type="Gene3D" id="3.40.50.20">
    <property type="match status" value="1"/>
</dbReference>
<dbReference type="EC" id="6.3.2.3" evidence="11"/>
<protein>
    <recommendedName>
        <fullName evidence="11">Glutathione synthetase</fullName>
        <ecNumber evidence="11">6.3.2.3</ecNumber>
    </recommendedName>
    <alternativeName>
        <fullName evidence="11">GSH synthetase</fullName>
        <shortName evidence="11">GSH-S</shortName>
        <shortName evidence="11">GSHase</shortName>
    </alternativeName>
    <alternativeName>
        <fullName evidence="11">Glutathione synthase</fullName>
    </alternativeName>
</protein>
<dbReference type="PANTHER" id="PTHR21621">
    <property type="entry name" value="RIBOSOMAL PROTEIN S6 MODIFICATION PROTEIN"/>
    <property type="match status" value="1"/>
</dbReference>
<accession>A0A1T2LA04</accession>
<dbReference type="RefSeq" id="WP_078482376.1">
    <property type="nucleotide sequence ID" value="NZ_MPRL01000004.1"/>
</dbReference>
<keyword evidence="8" id="KW-0460">Magnesium</keyword>
<dbReference type="Proteomes" id="UP000191110">
    <property type="component" value="Unassembled WGS sequence"/>
</dbReference>
<dbReference type="Pfam" id="PF02955">
    <property type="entry name" value="GSH-S_ATP"/>
    <property type="match status" value="1"/>
</dbReference>
<dbReference type="GO" id="GO:0046872">
    <property type="term" value="F:metal ion binding"/>
    <property type="evidence" value="ECO:0007669"/>
    <property type="project" value="UniProtKB-KW"/>
</dbReference>
<dbReference type="GO" id="GO:0004363">
    <property type="term" value="F:glutathione synthase activity"/>
    <property type="evidence" value="ECO:0007669"/>
    <property type="project" value="UniProtKB-UniRule"/>
</dbReference>
<dbReference type="InterPro" id="IPR004218">
    <property type="entry name" value="GSHS_ATP-bd"/>
</dbReference>
<dbReference type="SUPFAM" id="SSF52440">
    <property type="entry name" value="PreATP-grasp domain"/>
    <property type="match status" value="1"/>
</dbReference>
<dbReference type="FunFam" id="3.30.1490.20:FF:000009">
    <property type="entry name" value="Glutathione synthetase"/>
    <property type="match status" value="1"/>
</dbReference>
<comment type="catalytic activity">
    <reaction evidence="10 11">
        <text>gamma-L-glutamyl-L-cysteine + glycine + ATP = glutathione + ADP + phosphate + H(+)</text>
        <dbReference type="Rhea" id="RHEA:13557"/>
        <dbReference type="ChEBI" id="CHEBI:15378"/>
        <dbReference type="ChEBI" id="CHEBI:30616"/>
        <dbReference type="ChEBI" id="CHEBI:43474"/>
        <dbReference type="ChEBI" id="CHEBI:57305"/>
        <dbReference type="ChEBI" id="CHEBI:57925"/>
        <dbReference type="ChEBI" id="CHEBI:58173"/>
        <dbReference type="ChEBI" id="CHEBI:456216"/>
        <dbReference type="EC" id="6.3.2.3"/>
    </reaction>
</comment>
<proteinExistence type="inferred from homology"/>
<dbReference type="PROSITE" id="PS50975">
    <property type="entry name" value="ATP_GRASP"/>
    <property type="match status" value="1"/>
</dbReference>
<dbReference type="GO" id="GO:0005524">
    <property type="term" value="F:ATP binding"/>
    <property type="evidence" value="ECO:0007669"/>
    <property type="project" value="UniProtKB-UniRule"/>
</dbReference>
<comment type="pathway">
    <text evidence="11">Sulfur metabolism; glutathione biosynthesis; glutathione from L-cysteine and L-glutamate: step 2/2.</text>
</comment>
<evidence type="ECO:0000256" key="1">
    <source>
        <dbReference type="ARBA" id="ARBA00001936"/>
    </source>
</evidence>
<dbReference type="FunFam" id="3.30.470.20:FF:000010">
    <property type="entry name" value="Glutathione synthetase"/>
    <property type="match status" value="1"/>
</dbReference>
<organism evidence="13 14">
    <name type="scientific">Solemya pervernicosa gill symbiont</name>
    <dbReference type="NCBI Taxonomy" id="642797"/>
    <lineage>
        <taxon>Bacteria</taxon>
        <taxon>Pseudomonadati</taxon>
        <taxon>Pseudomonadota</taxon>
        <taxon>Gammaproteobacteria</taxon>
        <taxon>sulfur-oxidizing symbionts</taxon>
    </lineage>
</organism>
<evidence type="ECO:0000256" key="6">
    <source>
        <dbReference type="ARBA" id="ARBA00022741"/>
    </source>
</evidence>
<keyword evidence="7 11" id="KW-0067">ATP-binding</keyword>
<dbReference type="NCBIfam" id="NF003573">
    <property type="entry name" value="PRK05246.1"/>
    <property type="match status" value="1"/>
</dbReference>
<evidence type="ECO:0000256" key="9">
    <source>
        <dbReference type="ARBA" id="ARBA00023211"/>
    </source>
</evidence>
<keyword evidence="14" id="KW-1185">Reference proteome</keyword>
<dbReference type="EMBL" id="MPRL01000004">
    <property type="protein sequence ID" value="OOZ41925.1"/>
    <property type="molecule type" value="Genomic_DNA"/>
</dbReference>
<dbReference type="GO" id="GO:0005737">
    <property type="term" value="C:cytoplasm"/>
    <property type="evidence" value="ECO:0007669"/>
    <property type="project" value="TreeGrafter"/>
</dbReference>
<keyword evidence="5" id="KW-0479">Metal-binding</keyword>
<comment type="similarity">
    <text evidence="11">Belongs to the prokaryotic GSH synthase family.</text>
</comment>
<evidence type="ECO:0000256" key="3">
    <source>
        <dbReference type="ARBA" id="ARBA00022598"/>
    </source>
</evidence>
<gene>
    <name evidence="11" type="primary">gshB</name>
    <name evidence="13" type="ORF">BOW53_01785</name>
</gene>
<keyword evidence="6 11" id="KW-0547">Nucleotide-binding</keyword>
<dbReference type="InterPro" id="IPR013815">
    <property type="entry name" value="ATP_grasp_subdomain_1"/>
</dbReference>
<evidence type="ECO:0000259" key="12">
    <source>
        <dbReference type="PROSITE" id="PS50975"/>
    </source>
</evidence>
<evidence type="ECO:0000256" key="4">
    <source>
        <dbReference type="ARBA" id="ARBA00022684"/>
    </source>
</evidence>
<evidence type="ECO:0000256" key="8">
    <source>
        <dbReference type="ARBA" id="ARBA00022842"/>
    </source>
</evidence>
<dbReference type="HAMAP" id="MF_00162">
    <property type="entry name" value="GSH_S"/>
    <property type="match status" value="1"/>
</dbReference>
<reference evidence="13 14" key="1">
    <citation type="submission" date="2016-11" db="EMBL/GenBank/DDBJ databases">
        <title>Mixed transmission modes and dynamic genome evolution in an obligate animal-bacterial symbiosis.</title>
        <authorList>
            <person name="Russell S.L."/>
            <person name="Corbett-Detig R.B."/>
            <person name="Cavanaugh C.M."/>
        </authorList>
    </citation>
    <scope>NUCLEOTIDE SEQUENCE [LARGE SCALE GENOMIC DNA]</scope>
    <source>
        <strain evidence="13">Sveles-Q1</strain>
    </source>
</reference>
<dbReference type="Pfam" id="PF02951">
    <property type="entry name" value="GSH-S_N"/>
    <property type="match status" value="1"/>
</dbReference>
<evidence type="ECO:0000256" key="2">
    <source>
        <dbReference type="ARBA" id="ARBA00001946"/>
    </source>
</evidence>
<dbReference type="NCBIfam" id="TIGR01380">
    <property type="entry name" value="glut_syn"/>
    <property type="match status" value="1"/>
</dbReference>
<dbReference type="InterPro" id="IPR011761">
    <property type="entry name" value="ATP-grasp"/>
</dbReference>
<dbReference type="AlphaFoldDB" id="A0A1T2LA04"/>
<evidence type="ECO:0000256" key="5">
    <source>
        <dbReference type="ARBA" id="ARBA00022723"/>
    </source>
</evidence>
<sequence length="321" mass="35858">MSIKLGIVMDPIGSIKTVKDSSFAMLLAAQQRGWQLYYMEQGDLYLRDGRSYSRTRSLQVVDDRDNWFNLGESEDLPLDALDTILMRKDPPFDMEYIYTTYLLELAQQRGTLVVNRPSAIRDANEKLFTAWFPQCCAPTLVSSNGERLRAFLDEQHDIVLKPLDGMGGASIFRLKLDDPNVSVVIETLTDHGRRTAMAQRFVPEITAGDKRILLVDGKPVPYALARIPAEGETRGNLAAGGRGEGVALTERDYWICEQIAPALRERGLLFVGIDVIGDYLTEINVTSPTCIRELDTLYELDIAGQLMDVIEAKCHASHAAE</sequence>
<dbReference type="InterPro" id="IPR004215">
    <property type="entry name" value="GSHS_N"/>
</dbReference>
<keyword evidence="9" id="KW-0464">Manganese</keyword>
<dbReference type="InterPro" id="IPR016185">
    <property type="entry name" value="PreATP-grasp_dom_sf"/>
</dbReference>
<keyword evidence="3 11" id="KW-0436">Ligase</keyword>
<dbReference type="InterPro" id="IPR006284">
    <property type="entry name" value="Glut_synth_pro"/>
</dbReference>
<evidence type="ECO:0000256" key="7">
    <source>
        <dbReference type="ARBA" id="ARBA00022840"/>
    </source>
</evidence>
<feature type="domain" description="ATP-grasp" evidence="12">
    <location>
        <begin position="126"/>
        <end position="311"/>
    </location>
</feature>
<dbReference type="SUPFAM" id="SSF56059">
    <property type="entry name" value="Glutathione synthetase ATP-binding domain-like"/>
    <property type="match status" value="1"/>
</dbReference>
<evidence type="ECO:0000256" key="10">
    <source>
        <dbReference type="ARBA" id="ARBA00050650"/>
    </source>
</evidence>
<dbReference type="FunFam" id="3.40.50.20:FF:000009">
    <property type="entry name" value="Glutathione synthetase"/>
    <property type="match status" value="1"/>
</dbReference>
<dbReference type="Gene3D" id="3.30.470.20">
    <property type="entry name" value="ATP-grasp fold, B domain"/>
    <property type="match status" value="1"/>
</dbReference>
<evidence type="ECO:0000313" key="13">
    <source>
        <dbReference type="EMBL" id="OOZ41925.1"/>
    </source>
</evidence>
<comment type="cofactor">
    <cofactor evidence="1">
        <name>Mn(2+)</name>
        <dbReference type="ChEBI" id="CHEBI:29035"/>
    </cofactor>
</comment>